<protein>
    <submittedName>
        <fullName evidence="2">Uncharacterized protein</fullName>
    </submittedName>
</protein>
<proteinExistence type="predicted"/>
<accession>A0A7W7MB10</accession>
<evidence type="ECO:0000256" key="1">
    <source>
        <dbReference type="SAM" id="MobiDB-lite"/>
    </source>
</evidence>
<dbReference type="RefSeq" id="WP_185043891.1">
    <property type="nucleotide sequence ID" value="NZ_BAABFG010000005.1"/>
</dbReference>
<gene>
    <name evidence="2" type="ORF">BJY16_007088</name>
</gene>
<organism evidence="2 3">
    <name type="scientific">Actinoplanes octamycinicus</name>
    <dbReference type="NCBI Taxonomy" id="135948"/>
    <lineage>
        <taxon>Bacteria</taxon>
        <taxon>Bacillati</taxon>
        <taxon>Actinomycetota</taxon>
        <taxon>Actinomycetes</taxon>
        <taxon>Micromonosporales</taxon>
        <taxon>Micromonosporaceae</taxon>
        <taxon>Actinoplanes</taxon>
    </lineage>
</organism>
<dbReference type="Proteomes" id="UP000546162">
    <property type="component" value="Unassembled WGS sequence"/>
</dbReference>
<keyword evidence="3" id="KW-1185">Reference proteome</keyword>
<dbReference type="EMBL" id="JACHNB010000001">
    <property type="protein sequence ID" value="MBB4743629.1"/>
    <property type="molecule type" value="Genomic_DNA"/>
</dbReference>
<feature type="region of interest" description="Disordered" evidence="1">
    <location>
        <begin position="114"/>
        <end position="135"/>
    </location>
</feature>
<reference evidence="2 3" key="1">
    <citation type="submission" date="2020-08" db="EMBL/GenBank/DDBJ databases">
        <title>Sequencing the genomes of 1000 actinobacteria strains.</title>
        <authorList>
            <person name="Klenk H.-P."/>
        </authorList>
    </citation>
    <scope>NUCLEOTIDE SEQUENCE [LARGE SCALE GENOMIC DNA]</scope>
    <source>
        <strain evidence="2 3">DSM 45809</strain>
    </source>
</reference>
<evidence type="ECO:0000313" key="2">
    <source>
        <dbReference type="EMBL" id="MBB4743629.1"/>
    </source>
</evidence>
<comment type="caution">
    <text evidence="2">The sequence shown here is derived from an EMBL/GenBank/DDBJ whole genome shotgun (WGS) entry which is preliminary data.</text>
</comment>
<dbReference type="AlphaFoldDB" id="A0A7W7MB10"/>
<evidence type="ECO:0000313" key="3">
    <source>
        <dbReference type="Proteomes" id="UP000546162"/>
    </source>
</evidence>
<sequence>MPNSSYVATAARAGWGCVLLLAPEFVLRIGGRPAPGPLLTGLARALGARHLVQAAVLTAWPSRAVAGGGAAVDVLHATTDLWYAATSPRHRPAALLDAAIGAALATAGAAEARRRLPDRVAPRPPHVGARTAPGR</sequence>
<name>A0A7W7MB10_9ACTN</name>